<evidence type="ECO:0000256" key="2">
    <source>
        <dbReference type="PROSITE-ProRule" id="PRU00335"/>
    </source>
</evidence>
<feature type="DNA-binding region" description="H-T-H motif" evidence="2">
    <location>
        <begin position="29"/>
        <end position="48"/>
    </location>
</feature>
<dbReference type="InterPro" id="IPR036271">
    <property type="entry name" value="Tet_transcr_reg_TetR-rel_C_sf"/>
</dbReference>
<keyword evidence="1 2" id="KW-0238">DNA-binding</keyword>
<dbReference type="InterPro" id="IPR050109">
    <property type="entry name" value="HTH-type_TetR-like_transc_reg"/>
</dbReference>
<dbReference type="InterPro" id="IPR009057">
    <property type="entry name" value="Homeodomain-like_sf"/>
</dbReference>
<reference evidence="4 5" key="1">
    <citation type="submission" date="2017-08" db="EMBL/GenBank/DDBJ databases">
        <title>Aliifodinibius alkalisoli sp. nov., isolated from saline alkaline soil.</title>
        <authorList>
            <person name="Liu D."/>
            <person name="Zhang G."/>
        </authorList>
    </citation>
    <scope>NUCLEOTIDE SEQUENCE [LARGE SCALE GENOMIC DNA]</scope>
    <source>
        <strain evidence="4 5">WN023</strain>
    </source>
</reference>
<organism evidence="4 5">
    <name type="scientific">Fodinibius salipaludis</name>
    <dbReference type="NCBI Taxonomy" id="2032627"/>
    <lineage>
        <taxon>Bacteria</taxon>
        <taxon>Pseudomonadati</taxon>
        <taxon>Balneolota</taxon>
        <taxon>Balneolia</taxon>
        <taxon>Balneolales</taxon>
        <taxon>Balneolaceae</taxon>
        <taxon>Fodinibius</taxon>
    </lineage>
</organism>
<proteinExistence type="predicted"/>
<dbReference type="Proteomes" id="UP000218831">
    <property type="component" value="Unassembled WGS sequence"/>
</dbReference>
<dbReference type="RefSeq" id="WP_095605600.1">
    <property type="nucleotide sequence ID" value="NZ_NSKE01000003.1"/>
</dbReference>
<sequence length="203" mass="23005">MSGKGKDTRQEIIEAARNEFLTHGFEGTRLHNIADHIGVTKAMIHYYFNTKKELFEHVYKQSVEVIFDDLNEVLSKDVPLFKKIELLIENSLQKADQSPRVLAFVITEISRKPDWLQPIFEEQVVLQVGAFEDEINGAAANYEIASVSVQDLLLNIFSLCYYPVVAGPIHQSLFSIDDSSSEKGFSEKRKGVVLDTILNWLTA</sequence>
<dbReference type="Gene3D" id="1.10.357.10">
    <property type="entry name" value="Tetracycline Repressor, domain 2"/>
    <property type="match status" value="1"/>
</dbReference>
<keyword evidence="5" id="KW-1185">Reference proteome</keyword>
<dbReference type="OrthoDB" id="9789566at2"/>
<evidence type="ECO:0000259" key="3">
    <source>
        <dbReference type="PROSITE" id="PS50977"/>
    </source>
</evidence>
<dbReference type="InterPro" id="IPR001647">
    <property type="entry name" value="HTH_TetR"/>
</dbReference>
<gene>
    <name evidence="4" type="ORF">CK503_04465</name>
</gene>
<protein>
    <recommendedName>
        <fullName evidence="3">HTH tetR-type domain-containing protein</fullName>
    </recommendedName>
</protein>
<dbReference type="PANTHER" id="PTHR30328:SF54">
    <property type="entry name" value="HTH-TYPE TRANSCRIPTIONAL REPRESSOR SCO4008"/>
    <property type="match status" value="1"/>
</dbReference>
<dbReference type="AlphaFoldDB" id="A0A2A2GCM4"/>
<dbReference type="Pfam" id="PF00440">
    <property type="entry name" value="TetR_N"/>
    <property type="match status" value="1"/>
</dbReference>
<accession>A0A2A2GCM4</accession>
<dbReference type="PANTHER" id="PTHR30328">
    <property type="entry name" value="TRANSCRIPTIONAL REPRESSOR"/>
    <property type="match status" value="1"/>
</dbReference>
<dbReference type="EMBL" id="NSKE01000003">
    <property type="protein sequence ID" value="PAU94734.1"/>
    <property type="molecule type" value="Genomic_DNA"/>
</dbReference>
<comment type="caution">
    <text evidence="4">The sequence shown here is derived from an EMBL/GenBank/DDBJ whole genome shotgun (WGS) entry which is preliminary data.</text>
</comment>
<evidence type="ECO:0000313" key="5">
    <source>
        <dbReference type="Proteomes" id="UP000218831"/>
    </source>
</evidence>
<evidence type="ECO:0000313" key="4">
    <source>
        <dbReference type="EMBL" id="PAU94734.1"/>
    </source>
</evidence>
<dbReference type="PROSITE" id="PS50977">
    <property type="entry name" value="HTH_TETR_2"/>
    <property type="match status" value="1"/>
</dbReference>
<name>A0A2A2GCM4_9BACT</name>
<dbReference type="SUPFAM" id="SSF48498">
    <property type="entry name" value="Tetracyclin repressor-like, C-terminal domain"/>
    <property type="match status" value="1"/>
</dbReference>
<evidence type="ECO:0000256" key="1">
    <source>
        <dbReference type="ARBA" id="ARBA00023125"/>
    </source>
</evidence>
<dbReference type="GO" id="GO:0003677">
    <property type="term" value="F:DNA binding"/>
    <property type="evidence" value="ECO:0007669"/>
    <property type="project" value="UniProtKB-UniRule"/>
</dbReference>
<dbReference type="PRINTS" id="PR00455">
    <property type="entry name" value="HTHTETR"/>
</dbReference>
<feature type="domain" description="HTH tetR-type" evidence="3">
    <location>
        <begin position="6"/>
        <end position="66"/>
    </location>
</feature>
<dbReference type="SUPFAM" id="SSF46689">
    <property type="entry name" value="Homeodomain-like"/>
    <property type="match status" value="1"/>
</dbReference>